<sequence>MDFSGETFTTEQIKKFGGLIRSYDVDSKLKTLIYLAGEETLADQGSEINRLHLFKFDTQKDKVIYETEVVARGGSSDDAIGTKISPNGSKILFVNTVKQTDQEIIVILDSAGNKLATLSGKITGPVWKADSNTFIYRDIEKGVFSYTVETKKSEEISNETDWSGLSVSVDGKYCAHNKEYKAGDSGVIADSEVYLFDLVTKKATLMGDSLVYPVWVNSSFIVTSKLKKCAADNCVSPDMYTAEPLLVIINIGSGVSYQVQTNDTPSY</sequence>
<protein>
    <recommendedName>
        <fullName evidence="3">Dipeptidylpeptidase IV N-terminal domain-containing protein</fullName>
    </recommendedName>
</protein>
<dbReference type="AlphaFoldDB" id="A0A1G1W493"/>
<proteinExistence type="predicted"/>
<name>A0A1G1W493_9BACT</name>
<gene>
    <name evidence="1" type="ORF">A2126_02905</name>
</gene>
<reference evidence="1 2" key="1">
    <citation type="journal article" date="2016" name="Nat. Commun.">
        <title>Thousands of microbial genomes shed light on interconnected biogeochemical processes in an aquifer system.</title>
        <authorList>
            <person name="Anantharaman K."/>
            <person name="Brown C.T."/>
            <person name="Hug L.A."/>
            <person name="Sharon I."/>
            <person name="Castelle C.J."/>
            <person name="Probst A.J."/>
            <person name="Thomas B.C."/>
            <person name="Singh A."/>
            <person name="Wilkins M.J."/>
            <person name="Karaoz U."/>
            <person name="Brodie E.L."/>
            <person name="Williams K.H."/>
            <person name="Hubbard S.S."/>
            <person name="Banfield J.F."/>
        </authorList>
    </citation>
    <scope>NUCLEOTIDE SEQUENCE [LARGE SCALE GENOMIC DNA]</scope>
</reference>
<dbReference type="Gene3D" id="2.120.10.30">
    <property type="entry name" value="TolB, C-terminal domain"/>
    <property type="match status" value="1"/>
</dbReference>
<dbReference type="InterPro" id="IPR011042">
    <property type="entry name" value="6-blade_b-propeller_TolB-like"/>
</dbReference>
<accession>A0A1G1W493</accession>
<evidence type="ECO:0000313" key="2">
    <source>
        <dbReference type="Proteomes" id="UP000178493"/>
    </source>
</evidence>
<comment type="caution">
    <text evidence="1">The sequence shown here is derived from an EMBL/GenBank/DDBJ whole genome shotgun (WGS) entry which is preliminary data.</text>
</comment>
<dbReference type="SUPFAM" id="SSF69304">
    <property type="entry name" value="Tricorn protease N-terminal domain"/>
    <property type="match status" value="1"/>
</dbReference>
<evidence type="ECO:0000313" key="1">
    <source>
        <dbReference type="EMBL" id="OGY22197.1"/>
    </source>
</evidence>
<dbReference type="Proteomes" id="UP000178493">
    <property type="component" value="Unassembled WGS sequence"/>
</dbReference>
<organism evidence="1 2">
    <name type="scientific">Candidatus Woykebacteria bacterium GWB1_45_5</name>
    <dbReference type="NCBI Taxonomy" id="1802592"/>
    <lineage>
        <taxon>Bacteria</taxon>
        <taxon>Candidatus Woykeibacteriota</taxon>
    </lineage>
</organism>
<dbReference type="EMBL" id="MHCO01000053">
    <property type="protein sequence ID" value="OGY22197.1"/>
    <property type="molecule type" value="Genomic_DNA"/>
</dbReference>
<evidence type="ECO:0008006" key="3">
    <source>
        <dbReference type="Google" id="ProtNLM"/>
    </source>
</evidence>